<proteinExistence type="predicted"/>
<gene>
    <name evidence="1" type="ORF">PVK06_037815</name>
</gene>
<dbReference type="EMBL" id="JARKNE010000011">
    <property type="protein sequence ID" value="KAK5783307.1"/>
    <property type="molecule type" value="Genomic_DNA"/>
</dbReference>
<evidence type="ECO:0000313" key="1">
    <source>
        <dbReference type="EMBL" id="KAK5783307.1"/>
    </source>
</evidence>
<organism evidence="1 2">
    <name type="scientific">Gossypium arboreum</name>
    <name type="common">Tree cotton</name>
    <name type="synonym">Gossypium nanking</name>
    <dbReference type="NCBI Taxonomy" id="29729"/>
    <lineage>
        <taxon>Eukaryota</taxon>
        <taxon>Viridiplantae</taxon>
        <taxon>Streptophyta</taxon>
        <taxon>Embryophyta</taxon>
        <taxon>Tracheophyta</taxon>
        <taxon>Spermatophyta</taxon>
        <taxon>Magnoliopsida</taxon>
        <taxon>eudicotyledons</taxon>
        <taxon>Gunneridae</taxon>
        <taxon>Pentapetalae</taxon>
        <taxon>rosids</taxon>
        <taxon>malvids</taxon>
        <taxon>Malvales</taxon>
        <taxon>Malvaceae</taxon>
        <taxon>Malvoideae</taxon>
        <taxon>Gossypium</taxon>
    </lineage>
</organism>
<evidence type="ECO:0000313" key="2">
    <source>
        <dbReference type="Proteomes" id="UP001358586"/>
    </source>
</evidence>
<keyword evidence="2" id="KW-1185">Reference proteome</keyword>
<name>A0ABR0MYD6_GOSAR</name>
<accession>A0ABR0MYD6</accession>
<dbReference type="Proteomes" id="UP001358586">
    <property type="component" value="Chromosome 11"/>
</dbReference>
<comment type="caution">
    <text evidence="1">The sequence shown here is derived from an EMBL/GenBank/DDBJ whole genome shotgun (WGS) entry which is preliminary data.</text>
</comment>
<reference evidence="1 2" key="1">
    <citation type="submission" date="2023-03" db="EMBL/GenBank/DDBJ databases">
        <title>WGS of Gossypium arboreum.</title>
        <authorList>
            <person name="Yu D."/>
        </authorList>
    </citation>
    <scope>NUCLEOTIDE SEQUENCE [LARGE SCALE GENOMIC DNA]</scope>
    <source>
        <tissue evidence="1">Leaf</tissue>
    </source>
</reference>
<protein>
    <submittedName>
        <fullName evidence="1">Uncharacterized protein</fullName>
    </submittedName>
</protein>
<sequence>MTENLQNHLKHFFGWGGLAMPLWDHCLAYLEEPELAYLSRHFLNWAKQYILISKTAFHKSHNYLHSLPLTSSWVCLRTDGSIRLDEGVAATGGYICYHNGGWIIGFYRYLGNCTVTEAEL</sequence>